<organism evidence="15">
    <name type="scientific">Aceria tosichella</name>
    <name type="common">wheat curl mite</name>
    <dbReference type="NCBI Taxonomy" id="561515"/>
    <lineage>
        <taxon>Eukaryota</taxon>
        <taxon>Metazoa</taxon>
        <taxon>Ecdysozoa</taxon>
        <taxon>Arthropoda</taxon>
        <taxon>Chelicerata</taxon>
        <taxon>Arachnida</taxon>
        <taxon>Acari</taxon>
        <taxon>Acariformes</taxon>
        <taxon>Trombidiformes</taxon>
        <taxon>Prostigmata</taxon>
        <taxon>Eupodina</taxon>
        <taxon>Eriophyoidea</taxon>
        <taxon>Eriophyidae</taxon>
        <taxon>Eriophyinae</taxon>
        <taxon>Aceriini</taxon>
        <taxon>Aceria</taxon>
    </lineage>
</organism>
<feature type="binding site" evidence="11">
    <location>
        <position position="524"/>
    </location>
    <ligand>
        <name>Fe cation</name>
        <dbReference type="ChEBI" id="CHEBI:24875"/>
    </ligand>
</feature>
<evidence type="ECO:0000256" key="10">
    <source>
        <dbReference type="PIRSR" id="PIRSR601273-1"/>
    </source>
</evidence>
<dbReference type="InterPro" id="IPR036329">
    <property type="entry name" value="Aro-AA_hydroxylase_C_sf"/>
</dbReference>
<feature type="binding site" evidence="10">
    <location>
        <position position="472"/>
    </location>
    <ligand>
        <name>L-tryptophan</name>
        <dbReference type="ChEBI" id="CHEBI:57912"/>
    </ligand>
</feature>
<feature type="compositionally biased region" description="Polar residues" evidence="12">
    <location>
        <begin position="103"/>
        <end position="123"/>
    </location>
</feature>
<evidence type="ECO:0000256" key="9">
    <source>
        <dbReference type="ARBA" id="ARBA00062416"/>
    </source>
</evidence>
<sequence length="666" mass="75304">MTHFRRYEFKKRRYCSTPAVANLHDFSDHFVEELKNKIKLDGQLDGCRLTNPPIPEEDVDEMRLVNGIKKLTGDSNENGGNGEERENDRRTRKQSFRSKLASGKQQPSTNGSQEQTNNSTRATNGGGDASKANGQDSVFKSANWLSDSELIFSLTNQVGGLVRALRVFQELDIGIKHVESRPSKRRDSEFEIFVDIDCSDKDKMRKLVHHLRHEVNCLTKEEFERSSRPASLARQNSLVQSPLSSSSSIGAMQLLNAPDGLGRGLETKSSDSNGGGGKASNEAACAKNESSNKALALMVQPSVDYELLMDGMPWFPRHISELDHSANRVLMYGNELDADHPGFKDPVYRKRRKEFTEIALNYNHGDPIPRIQYTEEETKTWSVIFEELSKLYERHACKEFNENFKLLQQYCGYRKDNIPQLEDISQFLKARTGFIIRPVAGYLSSRDFLAGLAFRVFHCTQYIRHSSDPFYTPEPDCCHEILGHCPLLADRNFAQFSQELGLASLGANDEEVDKLATCYFFTIEFGLCKQDDELKVYGAGLLSSIAELKHAMSENAHIIQFDPVVTCQATPIITAFQEAYFATDSFEDAKLQMREFSSTIKRPFGLRYNPYTQSVEILSNTRKIMALVSELKGDICTIRNAIKTLDDETPDEEKKKLDNLEHLIAS</sequence>
<feature type="binding site" evidence="10">
    <location>
        <position position="464"/>
    </location>
    <ligand>
        <name>L-tryptophan</name>
        <dbReference type="ChEBI" id="CHEBI:57912"/>
    </ligand>
</feature>
<feature type="binding site" evidence="10">
    <location>
        <position position="442"/>
    </location>
    <ligand>
        <name>L-tryptophan</name>
        <dbReference type="ChEBI" id="CHEBI:57912"/>
    </ligand>
</feature>
<dbReference type="EMBL" id="GGYP01001700">
    <property type="protein sequence ID" value="MDE46471.1"/>
    <property type="molecule type" value="Transcribed_RNA"/>
</dbReference>
<evidence type="ECO:0000259" key="13">
    <source>
        <dbReference type="PROSITE" id="PS51410"/>
    </source>
</evidence>
<dbReference type="SUPFAM" id="SSF56534">
    <property type="entry name" value="Aromatic aminoacid monoxygenases, catalytic and oligomerization domains"/>
    <property type="match status" value="1"/>
</dbReference>
<evidence type="ECO:0000256" key="8">
    <source>
        <dbReference type="ARBA" id="ARBA00042662"/>
    </source>
</evidence>
<dbReference type="Gene3D" id="3.30.70.260">
    <property type="match status" value="1"/>
</dbReference>
<dbReference type="InterPro" id="IPR019774">
    <property type="entry name" value="Aromatic-AA_hydroxylase_C"/>
</dbReference>
<dbReference type="InterPro" id="IPR001273">
    <property type="entry name" value="ArAA_hydroxylase"/>
</dbReference>
<feature type="binding site" evidence="11">
    <location>
        <position position="484"/>
    </location>
    <ligand>
        <name>Fe cation</name>
        <dbReference type="ChEBI" id="CHEBI:24875"/>
    </ligand>
</feature>
<dbReference type="PROSITE" id="PS51671">
    <property type="entry name" value="ACT"/>
    <property type="match status" value="1"/>
</dbReference>
<keyword evidence="4" id="KW-0560">Oxidoreductase</keyword>
<feature type="domain" description="Biopterin-dependent aromatic amino acid hydroxylase family profile" evidence="13">
    <location>
        <begin position="300"/>
        <end position="646"/>
    </location>
</feature>
<evidence type="ECO:0000256" key="3">
    <source>
        <dbReference type="ARBA" id="ARBA00022723"/>
    </source>
</evidence>
<feature type="region of interest" description="Disordered" evidence="12">
    <location>
        <begin position="70"/>
        <end position="134"/>
    </location>
</feature>
<evidence type="ECO:0000256" key="12">
    <source>
        <dbReference type="SAM" id="MobiDB-lite"/>
    </source>
</evidence>
<feature type="binding site" evidence="10">
    <location>
        <position position="543"/>
    </location>
    <ligand>
        <name>L-tryptophan</name>
        <dbReference type="ChEBI" id="CHEBI:57912"/>
    </ligand>
</feature>
<accession>A0A6G1S8B9</accession>
<dbReference type="GO" id="GO:0048066">
    <property type="term" value="P:developmental pigmentation"/>
    <property type="evidence" value="ECO:0007669"/>
    <property type="project" value="UniProtKB-ARBA"/>
</dbReference>
<feature type="binding site" evidence="10">
    <location>
        <position position="573"/>
    </location>
    <ligand>
        <name>L-tryptophan</name>
        <dbReference type="ChEBI" id="CHEBI:57912"/>
    </ligand>
</feature>
<dbReference type="InterPro" id="IPR018301">
    <property type="entry name" value="ArAA_hydroxylase_Fe/CU_BS"/>
</dbReference>
<dbReference type="PANTHER" id="PTHR11473">
    <property type="entry name" value="AROMATIC AMINO ACID HYDROXYLASE"/>
    <property type="match status" value="1"/>
</dbReference>
<feature type="region of interest" description="Disordered" evidence="12">
    <location>
        <begin position="260"/>
        <end position="284"/>
    </location>
</feature>
<evidence type="ECO:0000256" key="5">
    <source>
        <dbReference type="ARBA" id="ARBA00023004"/>
    </source>
</evidence>
<dbReference type="GO" id="GO:0005506">
    <property type="term" value="F:iron ion binding"/>
    <property type="evidence" value="ECO:0007669"/>
    <property type="project" value="InterPro"/>
</dbReference>
<feature type="domain" description="ACT" evidence="14">
    <location>
        <begin position="149"/>
        <end position="228"/>
    </location>
</feature>
<dbReference type="PANTHER" id="PTHR11473:SF16">
    <property type="entry name" value="TRYPTOPHAN 5-HYDROXYLASE 2"/>
    <property type="match status" value="1"/>
</dbReference>
<dbReference type="GO" id="GO:0042416">
    <property type="term" value="P:dopamine biosynthetic process"/>
    <property type="evidence" value="ECO:0007669"/>
    <property type="project" value="UniProtKB-ARBA"/>
</dbReference>
<keyword evidence="5 11" id="KW-0408">Iron</keyword>
<dbReference type="AlphaFoldDB" id="A0A6G1S8B9"/>
<dbReference type="InterPro" id="IPR002912">
    <property type="entry name" value="ACT_dom"/>
</dbReference>
<evidence type="ECO:0000256" key="1">
    <source>
        <dbReference type="ARBA" id="ARBA00001954"/>
    </source>
</evidence>
<evidence type="ECO:0000256" key="7">
    <source>
        <dbReference type="ARBA" id="ARBA00040889"/>
    </source>
</evidence>
<feature type="binding site" evidence="11">
    <location>
        <position position="479"/>
    </location>
    <ligand>
        <name>Fe cation</name>
        <dbReference type="ChEBI" id="CHEBI:24875"/>
    </ligand>
</feature>
<dbReference type="GO" id="GO:0004510">
    <property type="term" value="F:tryptophan 5-monooxygenase activity"/>
    <property type="evidence" value="ECO:0007669"/>
    <property type="project" value="TreeGrafter"/>
</dbReference>
<dbReference type="SUPFAM" id="SSF55021">
    <property type="entry name" value="ACT-like"/>
    <property type="match status" value="1"/>
</dbReference>
<comment type="cofactor">
    <cofactor evidence="1 11">
        <name>Fe(2+)</name>
        <dbReference type="ChEBI" id="CHEBI:29033"/>
    </cofactor>
</comment>
<dbReference type="InterPro" id="IPR036951">
    <property type="entry name" value="ArAA_hydroxylase_sf"/>
</dbReference>
<gene>
    <name evidence="15" type="primary">TPH1</name>
    <name evidence="15" type="ORF">g.13077</name>
</gene>
<dbReference type="FunFam" id="1.10.800.10:FF:000004">
    <property type="entry name" value="Tyrosine 3-monooxygenase"/>
    <property type="match status" value="1"/>
</dbReference>
<dbReference type="PROSITE" id="PS51410">
    <property type="entry name" value="BH4_AAA_HYDROXYL_2"/>
    <property type="match status" value="1"/>
</dbReference>
<dbReference type="PRINTS" id="PR00372">
    <property type="entry name" value="FYWHYDRXLASE"/>
</dbReference>
<proteinExistence type="inferred from homology"/>
<protein>
    <recommendedName>
        <fullName evidence="7">Tryptophan 5-hydroxylase 2</fullName>
    </recommendedName>
    <alternativeName>
        <fullName evidence="8">Tryptophan 5-monooxygenase 2</fullName>
    </alternativeName>
</protein>
<reference evidence="15" key="1">
    <citation type="submission" date="2018-10" db="EMBL/GenBank/DDBJ databases">
        <title>Transcriptome assembly of Aceria tosichella (Wheat curl mite) Type 2.</title>
        <authorList>
            <person name="Scully E.D."/>
            <person name="Geib S.M."/>
            <person name="Palmer N.A."/>
            <person name="Gupta A.K."/>
            <person name="Sarath G."/>
            <person name="Tatineni S."/>
        </authorList>
    </citation>
    <scope>NUCLEOTIDE SEQUENCE</scope>
    <source>
        <strain evidence="15">LincolnNE</strain>
    </source>
</reference>
<keyword evidence="3 11" id="KW-0479">Metal-binding</keyword>
<dbReference type="GO" id="GO:0043005">
    <property type="term" value="C:neuron projection"/>
    <property type="evidence" value="ECO:0007669"/>
    <property type="project" value="TreeGrafter"/>
</dbReference>
<keyword evidence="6" id="KW-0503">Monooxygenase</keyword>
<dbReference type="Pfam" id="PF00351">
    <property type="entry name" value="Biopterin_H"/>
    <property type="match status" value="1"/>
</dbReference>
<dbReference type="GO" id="GO:0009072">
    <property type="term" value="P:aromatic amino acid metabolic process"/>
    <property type="evidence" value="ECO:0007669"/>
    <property type="project" value="InterPro"/>
</dbReference>
<evidence type="ECO:0000256" key="2">
    <source>
        <dbReference type="ARBA" id="ARBA00009712"/>
    </source>
</evidence>
<name>A0A6G1S8B9_9ACAR</name>
<evidence type="ECO:0000256" key="4">
    <source>
        <dbReference type="ARBA" id="ARBA00023002"/>
    </source>
</evidence>
<evidence type="ECO:0000256" key="11">
    <source>
        <dbReference type="PIRSR" id="PIRSR601273-2"/>
    </source>
</evidence>
<comment type="similarity">
    <text evidence="2">Belongs to the biopterin-dependent aromatic amino acid hydroxylase family.</text>
</comment>
<evidence type="ECO:0000259" key="14">
    <source>
        <dbReference type="PROSITE" id="PS51671"/>
    </source>
</evidence>
<evidence type="ECO:0000256" key="6">
    <source>
        <dbReference type="ARBA" id="ARBA00023033"/>
    </source>
</evidence>
<evidence type="ECO:0000313" key="15">
    <source>
        <dbReference type="EMBL" id="MDE46471.1"/>
    </source>
</evidence>
<dbReference type="Gene3D" id="1.10.800.10">
    <property type="entry name" value="Aromatic amino acid hydroxylase"/>
    <property type="match status" value="1"/>
</dbReference>
<dbReference type="PROSITE" id="PS00367">
    <property type="entry name" value="BH4_AAA_HYDROXYL_1"/>
    <property type="match status" value="1"/>
</dbReference>
<dbReference type="InterPro" id="IPR045865">
    <property type="entry name" value="ACT-like_dom_sf"/>
</dbReference>
<comment type="subunit">
    <text evidence="9">Interacts with DNAJC12.</text>
</comment>